<dbReference type="InterPro" id="IPR010872">
    <property type="entry name" value="MDMPI_C-term_domain"/>
</dbReference>
<dbReference type="PANTHER" id="PTHR40758:SF1">
    <property type="entry name" value="CONSERVED PROTEIN"/>
    <property type="match status" value="1"/>
</dbReference>
<dbReference type="SUPFAM" id="SSF109854">
    <property type="entry name" value="DinB/YfiT-like putative metalloenzymes"/>
    <property type="match status" value="1"/>
</dbReference>
<evidence type="ECO:0000259" key="2">
    <source>
        <dbReference type="Pfam" id="PF11716"/>
    </source>
</evidence>
<dbReference type="RefSeq" id="WP_235038595.1">
    <property type="nucleotide sequence ID" value="NZ_FWXV01000002.1"/>
</dbReference>
<reference evidence="3" key="1">
    <citation type="submission" date="2017-04" db="EMBL/GenBank/DDBJ databases">
        <authorList>
            <person name="Afonso C.L."/>
            <person name="Miller P.J."/>
            <person name="Scott M.A."/>
            <person name="Spackman E."/>
            <person name="Goraichik I."/>
            <person name="Dimitrov K.M."/>
            <person name="Suarez D.L."/>
            <person name="Swayne D.E."/>
        </authorList>
    </citation>
    <scope>NUCLEOTIDE SEQUENCE [LARGE SCALE GENOMIC DNA]</scope>
    <source>
        <strain evidence="3">DSM 43828</strain>
    </source>
</reference>
<sequence length="245" mass="26759">MDHETYLAHIVEQAEALKAAAVAAGPSAPVPTCPEWTVKDLVEHIAQVHNMVTGALKLTRADKRPAPAELPADWDDLVTWWDNKRMEMVTVLGENDPATEAWSFVPELGSYGWWARRQAHETAIHRLDAEHAQSEKVPTLLFHPQLAADGIDEVLVTISPFRARVKRPEVTVEGTLLVHAADAGRAWMLRAHGGFVDVGPVEDSAIDADATLAGTADAVYRAVWKRPSHAILNGREELLQAVNGG</sequence>
<accession>A0A1W2D3A5</accession>
<dbReference type="Pfam" id="PF07398">
    <property type="entry name" value="MDMPI_C"/>
    <property type="match status" value="1"/>
</dbReference>
<evidence type="ECO:0000313" key="3">
    <source>
        <dbReference type="EMBL" id="SMC91901.1"/>
    </source>
</evidence>
<protein>
    <submittedName>
        <fullName evidence="3">TIGR03083 family protein</fullName>
    </submittedName>
</protein>
<dbReference type="PANTHER" id="PTHR40758">
    <property type="entry name" value="CONSERVED PROTEIN"/>
    <property type="match status" value="1"/>
</dbReference>
<dbReference type="InterPro" id="IPR024344">
    <property type="entry name" value="MDMPI_metal-binding"/>
</dbReference>
<dbReference type="EMBL" id="FWXV01000002">
    <property type="protein sequence ID" value="SMC91901.1"/>
    <property type="molecule type" value="Genomic_DNA"/>
</dbReference>
<keyword evidence="4" id="KW-1185">Reference proteome</keyword>
<dbReference type="NCBIfam" id="TIGR03083">
    <property type="entry name" value="maleylpyruvate isomerase family mycothiol-dependent enzyme"/>
    <property type="match status" value="1"/>
</dbReference>
<dbReference type="GO" id="GO:0005886">
    <property type="term" value="C:plasma membrane"/>
    <property type="evidence" value="ECO:0007669"/>
    <property type="project" value="TreeGrafter"/>
</dbReference>
<dbReference type="GO" id="GO:0046872">
    <property type="term" value="F:metal ion binding"/>
    <property type="evidence" value="ECO:0007669"/>
    <property type="project" value="InterPro"/>
</dbReference>
<gene>
    <name evidence="3" type="ORF">SAMN05661093_02793</name>
</gene>
<evidence type="ECO:0000259" key="1">
    <source>
        <dbReference type="Pfam" id="PF07398"/>
    </source>
</evidence>
<dbReference type="InterPro" id="IPR034660">
    <property type="entry name" value="DinB/YfiT-like"/>
</dbReference>
<proteinExistence type="predicted"/>
<organism evidence="3 4">
    <name type="scientific">Kibdelosporangium aridum</name>
    <dbReference type="NCBI Taxonomy" id="2030"/>
    <lineage>
        <taxon>Bacteria</taxon>
        <taxon>Bacillati</taxon>
        <taxon>Actinomycetota</taxon>
        <taxon>Actinomycetes</taxon>
        <taxon>Pseudonocardiales</taxon>
        <taxon>Pseudonocardiaceae</taxon>
        <taxon>Kibdelosporangium</taxon>
    </lineage>
</organism>
<dbReference type="AlphaFoldDB" id="A0A1W2D3A5"/>
<feature type="domain" description="MDMPI C-terminal" evidence="1">
    <location>
        <begin position="146"/>
        <end position="240"/>
    </location>
</feature>
<dbReference type="InterPro" id="IPR017517">
    <property type="entry name" value="Maleyloyr_isom"/>
</dbReference>
<feature type="domain" description="Mycothiol-dependent maleylpyruvate isomerase metal-binding" evidence="2">
    <location>
        <begin position="8"/>
        <end position="129"/>
    </location>
</feature>
<evidence type="ECO:0000313" key="4">
    <source>
        <dbReference type="Proteomes" id="UP000192674"/>
    </source>
</evidence>
<dbReference type="Pfam" id="PF11716">
    <property type="entry name" value="MDMPI_N"/>
    <property type="match status" value="1"/>
</dbReference>
<name>A0A1W2D3A5_KIBAR</name>
<dbReference type="Proteomes" id="UP000192674">
    <property type="component" value="Unassembled WGS sequence"/>
</dbReference>